<dbReference type="AlphaFoldDB" id="A0A364KL68"/>
<dbReference type="InterPro" id="IPR019734">
    <property type="entry name" value="TPR_rpt"/>
</dbReference>
<dbReference type="GeneID" id="63789518"/>
<evidence type="ECO:0000313" key="3">
    <source>
        <dbReference type="Proteomes" id="UP000249363"/>
    </source>
</evidence>
<organism evidence="2 3">
    <name type="scientific">Talaromyces amestolkiae</name>
    <dbReference type="NCBI Taxonomy" id="1196081"/>
    <lineage>
        <taxon>Eukaryota</taxon>
        <taxon>Fungi</taxon>
        <taxon>Dikarya</taxon>
        <taxon>Ascomycota</taxon>
        <taxon>Pezizomycotina</taxon>
        <taxon>Eurotiomycetes</taxon>
        <taxon>Eurotiomycetidae</taxon>
        <taxon>Eurotiales</taxon>
        <taxon>Trichocomaceae</taxon>
        <taxon>Talaromyces</taxon>
        <taxon>Talaromyces sect. Talaromyces</taxon>
    </lineage>
</organism>
<sequence>MTTKPTHYSHPAPAPGQGQGQGQGQGRHVSFIIPVYSYTHGTQWGFNRLIPTHPGISQMDDPTLTLANTLAYLDGDTGIPRSLLMRAGRSQRRWNLDGEPEDVSPEETKIASDLVGVLSDADHLQNAIDQLCFRGALVRTTYPGHGDCDIYRMDAATRAMYKQSSLVDPQHGMLQALLLVCHAFPVDIHLDSDFRELGSAYVPQLQHVVSQHYDALQALGALTNDMRKTLAYVLVHSSCLSSTAWRLEAIERAGKIASNLVTPDRCLERMILLQTIIQNCSNMSFEDYSECAGFSHASNKLNALSGQVFLARCNQHLRNEKGIAAAFELLLQIRPINLNHISTMEELVLQHKALAWGRLLRFQGHFEDACELLEAVYDARAYPEGVVSIGDSNCELLSQIAETYCELEKPVRAEILVSAKLESMREKRSNETNLGQCKTDILKLAFAQAEAALQQREYWRAFDLYRDMNRYIWSTRGLQNWVRAVCRMHIGLARVHHLQGEWALALKYWERALRMFEKHPGSQDFGAAVTYASIAYVKLRLNDIDSARSFATKAQDLFKITGRQHWYTGLGSRWYDEMLAGLKDVLQSV</sequence>
<protein>
    <recommendedName>
        <fullName evidence="4">MalT-like TPR region domain-containing protein</fullName>
    </recommendedName>
</protein>
<evidence type="ECO:0000313" key="2">
    <source>
        <dbReference type="EMBL" id="RAO64289.1"/>
    </source>
</evidence>
<dbReference type="Pfam" id="PF13424">
    <property type="entry name" value="TPR_12"/>
    <property type="match status" value="1"/>
</dbReference>
<feature type="region of interest" description="Disordered" evidence="1">
    <location>
        <begin position="1"/>
        <end position="26"/>
    </location>
</feature>
<dbReference type="Proteomes" id="UP000249363">
    <property type="component" value="Unassembled WGS sequence"/>
</dbReference>
<reference evidence="2 3" key="1">
    <citation type="journal article" date="2017" name="Biotechnol. Biofuels">
        <title>Differential beta-glucosidase expression as a function of carbon source availability in Talaromyces amestolkiae: a genomic and proteomic approach.</title>
        <authorList>
            <person name="de Eugenio L.I."/>
            <person name="Mendez-Liter J.A."/>
            <person name="Nieto-Dominguez M."/>
            <person name="Alonso L."/>
            <person name="Gil-Munoz J."/>
            <person name="Barriuso J."/>
            <person name="Prieto A."/>
            <person name="Martinez M.J."/>
        </authorList>
    </citation>
    <scope>NUCLEOTIDE SEQUENCE [LARGE SCALE GENOMIC DNA]</scope>
    <source>
        <strain evidence="2 3">CIB</strain>
    </source>
</reference>
<dbReference type="InterPro" id="IPR011990">
    <property type="entry name" value="TPR-like_helical_dom_sf"/>
</dbReference>
<dbReference type="OrthoDB" id="427518at2759"/>
<comment type="caution">
    <text evidence="2">The sequence shown here is derived from an EMBL/GenBank/DDBJ whole genome shotgun (WGS) entry which is preliminary data.</text>
</comment>
<evidence type="ECO:0000256" key="1">
    <source>
        <dbReference type="SAM" id="MobiDB-lite"/>
    </source>
</evidence>
<dbReference type="EMBL" id="MIKG01000001">
    <property type="protein sequence ID" value="RAO64289.1"/>
    <property type="molecule type" value="Genomic_DNA"/>
</dbReference>
<dbReference type="Gene3D" id="1.25.40.10">
    <property type="entry name" value="Tetratricopeptide repeat domain"/>
    <property type="match status" value="1"/>
</dbReference>
<dbReference type="SMART" id="SM00028">
    <property type="entry name" value="TPR"/>
    <property type="match status" value="2"/>
</dbReference>
<name>A0A364KL68_TALAM</name>
<proteinExistence type="predicted"/>
<dbReference type="SUPFAM" id="SSF48452">
    <property type="entry name" value="TPR-like"/>
    <property type="match status" value="1"/>
</dbReference>
<keyword evidence="3" id="KW-1185">Reference proteome</keyword>
<dbReference type="RefSeq" id="XP_040728806.1">
    <property type="nucleotide sequence ID" value="XM_040875219.1"/>
</dbReference>
<accession>A0A364KL68</accession>
<gene>
    <name evidence="2" type="ORF">BHQ10_000301</name>
</gene>
<evidence type="ECO:0008006" key="4">
    <source>
        <dbReference type="Google" id="ProtNLM"/>
    </source>
</evidence>